<evidence type="ECO:0000256" key="1">
    <source>
        <dbReference type="SAM" id="MobiDB-lite"/>
    </source>
</evidence>
<keyword evidence="3" id="KW-1185">Reference proteome</keyword>
<evidence type="ECO:0000313" key="3">
    <source>
        <dbReference type="Proteomes" id="UP000735302"/>
    </source>
</evidence>
<feature type="region of interest" description="Disordered" evidence="1">
    <location>
        <begin position="1"/>
        <end position="35"/>
    </location>
</feature>
<name>A0AAV4B476_9GAST</name>
<proteinExistence type="predicted"/>
<dbReference type="Proteomes" id="UP000735302">
    <property type="component" value="Unassembled WGS sequence"/>
</dbReference>
<feature type="compositionally biased region" description="Acidic residues" evidence="1">
    <location>
        <begin position="7"/>
        <end position="35"/>
    </location>
</feature>
<gene>
    <name evidence="2" type="ORF">PoB_004176600</name>
</gene>
<comment type="caution">
    <text evidence="2">The sequence shown here is derived from an EMBL/GenBank/DDBJ whole genome shotgun (WGS) entry which is preliminary data.</text>
</comment>
<evidence type="ECO:0000313" key="2">
    <source>
        <dbReference type="EMBL" id="GFO15261.1"/>
    </source>
</evidence>
<accession>A0AAV4B476</accession>
<dbReference type="EMBL" id="BLXT01004605">
    <property type="protein sequence ID" value="GFO15261.1"/>
    <property type="molecule type" value="Genomic_DNA"/>
</dbReference>
<organism evidence="2 3">
    <name type="scientific">Plakobranchus ocellatus</name>
    <dbReference type="NCBI Taxonomy" id="259542"/>
    <lineage>
        <taxon>Eukaryota</taxon>
        <taxon>Metazoa</taxon>
        <taxon>Spiralia</taxon>
        <taxon>Lophotrochozoa</taxon>
        <taxon>Mollusca</taxon>
        <taxon>Gastropoda</taxon>
        <taxon>Heterobranchia</taxon>
        <taxon>Euthyneura</taxon>
        <taxon>Panpulmonata</taxon>
        <taxon>Sacoglossa</taxon>
        <taxon>Placobranchoidea</taxon>
        <taxon>Plakobranchidae</taxon>
        <taxon>Plakobranchus</taxon>
    </lineage>
</organism>
<reference evidence="2 3" key="1">
    <citation type="journal article" date="2021" name="Elife">
        <title>Chloroplast acquisition without the gene transfer in kleptoplastic sea slugs, Plakobranchus ocellatus.</title>
        <authorList>
            <person name="Maeda T."/>
            <person name="Takahashi S."/>
            <person name="Yoshida T."/>
            <person name="Shimamura S."/>
            <person name="Takaki Y."/>
            <person name="Nagai Y."/>
            <person name="Toyoda A."/>
            <person name="Suzuki Y."/>
            <person name="Arimoto A."/>
            <person name="Ishii H."/>
            <person name="Satoh N."/>
            <person name="Nishiyama T."/>
            <person name="Hasebe M."/>
            <person name="Maruyama T."/>
            <person name="Minagawa J."/>
            <person name="Obokata J."/>
            <person name="Shigenobu S."/>
        </authorList>
    </citation>
    <scope>NUCLEOTIDE SEQUENCE [LARGE SCALE GENOMIC DNA]</scope>
</reference>
<dbReference type="AlphaFoldDB" id="A0AAV4B476"/>
<sequence length="70" mass="8086">MPLVKENEDESENGDDTGDDDDDGDEDDDGDDDDDDDDDIFCRFLNCSLKSNARFILQRFRMNLMYPTLL</sequence>
<protein>
    <submittedName>
        <fullName evidence="2">Uncharacterized protein</fullName>
    </submittedName>
</protein>